<protein>
    <submittedName>
        <fullName evidence="7">Uncharacterized protein</fullName>
    </submittedName>
</protein>
<feature type="transmembrane region" description="Helical" evidence="6">
    <location>
        <begin position="139"/>
        <end position="158"/>
    </location>
</feature>
<feature type="compositionally biased region" description="Polar residues" evidence="5">
    <location>
        <begin position="275"/>
        <end position="286"/>
    </location>
</feature>
<accession>A0A9P6ULW3</accession>
<name>A0A9P6ULW3_9FUNG</name>
<proteinExistence type="predicted"/>
<sequence>MSTLHENCDPNLSDSLCVLANVCGYITNVIWVLVLLPQIVKNYRRKTTTGLSFLWASCTFFASLMNLFFIVDPLYVVPLFNKISGYFMLIPEALILLQFALYSKASKSRKVGIALLYAVMISAIVALECTNAFGGTARYLVLVSIALWSIETYFQVLLNTKRRSVEGQSYISLVLFFIGKTTEVIMQFSLKMRIEFVYMTYFSSTLVYLNFIQLIIYTQRRWYSKPVVSVLCLMLCGFIALLILRTNVMGIFCTIGIFILMVPAGFLVFRRESPDNSSTPSPSVAANDNKPSDV</sequence>
<evidence type="ECO:0000313" key="7">
    <source>
        <dbReference type="EMBL" id="KAG0312137.1"/>
    </source>
</evidence>
<gene>
    <name evidence="7" type="ORF">BGZ99_009674</name>
</gene>
<feature type="region of interest" description="Disordered" evidence="5">
    <location>
        <begin position="273"/>
        <end position="294"/>
    </location>
</feature>
<evidence type="ECO:0000256" key="1">
    <source>
        <dbReference type="ARBA" id="ARBA00004141"/>
    </source>
</evidence>
<dbReference type="EMBL" id="JAAAIP010000838">
    <property type="protein sequence ID" value="KAG0312137.1"/>
    <property type="molecule type" value="Genomic_DNA"/>
</dbReference>
<comment type="caution">
    <text evidence="7">The sequence shown here is derived from an EMBL/GenBank/DDBJ whole genome shotgun (WGS) entry which is preliminary data.</text>
</comment>
<feature type="transmembrane region" description="Helical" evidence="6">
    <location>
        <begin position="18"/>
        <end position="40"/>
    </location>
</feature>
<evidence type="ECO:0000313" key="8">
    <source>
        <dbReference type="Proteomes" id="UP000738325"/>
    </source>
</evidence>
<dbReference type="Gene3D" id="1.20.1280.290">
    <property type="match status" value="1"/>
</dbReference>
<dbReference type="SMART" id="SM00679">
    <property type="entry name" value="CTNS"/>
    <property type="match status" value="2"/>
</dbReference>
<dbReference type="Proteomes" id="UP000738325">
    <property type="component" value="Unassembled WGS sequence"/>
</dbReference>
<evidence type="ECO:0000256" key="6">
    <source>
        <dbReference type="SAM" id="Phobius"/>
    </source>
</evidence>
<evidence type="ECO:0000256" key="2">
    <source>
        <dbReference type="ARBA" id="ARBA00022692"/>
    </source>
</evidence>
<feature type="transmembrane region" description="Helical" evidence="6">
    <location>
        <begin position="249"/>
        <end position="269"/>
    </location>
</feature>
<keyword evidence="2 6" id="KW-0812">Transmembrane</keyword>
<keyword evidence="3 6" id="KW-1133">Transmembrane helix</keyword>
<evidence type="ECO:0000256" key="4">
    <source>
        <dbReference type="ARBA" id="ARBA00023136"/>
    </source>
</evidence>
<evidence type="ECO:0000256" key="3">
    <source>
        <dbReference type="ARBA" id="ARBA00022989"/>
    </source>
</evidence>
<feature type="transmembrane region" description="Helical" evidence="6">
    <location>
        <begin position="170"/>
        <end position="190"/>
    </location>
</feature>
<feature type="transmembrane region" description="Helical" evidence="6">
    <location>
        <begin position="52"/>
        <end position="71"/>
    </location>
</feature>
<dbReference type="OrthoDB" id="407617at2759"/>
<dbReference type="Pfam" id="PF04193">
    <property type="entry name" value="PQ-loop"/>
    <property type="match status" value="2"/>
</dbReference>
<dbReference type="GO" id="GO:0016020">
    <property type="term" value="C:membrane"/>
    <property type="evidence" value="ECO:0007669"/>
    <property type="project" value="UniProtKB-SubCell"/>
</dbReference>
<organism evidence="7 8">
    <name type="scientific">Dissophora globulifera</name>
    <dbReference type="NCBI Taxonomy" id="979702"/>
    <lineage>
        <taxon>Eukaryota</taxon>
        <taxon>Fungi</taxon>
        <taxon>Fungi incertae sedis</taxon>
        <taxon>Mucoromycota</taxon>
        <taxon>Mortierellomycotina</taxon>
        <taxon>Mortierellomycetes</taxon>
        <taxon>Mortierellales</taxon>
        <taxon>Mortierellaceae</taxon>
        <taxon>Dissophora</taxon>
    </lineage>
</organism>
<keyword evidence="8" id="KW-1185">Reference proteome</keyword>
<feature type="transmembrane region" description="Helical" evidence="6">
    <location>
        <begin position="83"/>
        <end position="102"/>
    </location>
</feature>
<dbReference type="AlphaFoldDB" id="A0A9P6ULW3"/>
<dbReference type="InterPro" id="IPR006603">
    <property type="entry name" value="PQ-loop_rpt"/>
</dbReference>
<comment type="subcellular location">
    <subcellularLocation>
        <location evidence="1">Membrane</location>
        <topology evidence="1">Multi-pass membrane protein</topology>
    </subcellularLocation>
</comment>
<reference evidence="7" key="1">
    <citation type="journal article" date="2020" name="Fungal Divers.">
        <title>Resolving the Mortierellaceae phylogeny through synthesis of multi-gene phylogenetics and phylogenomics.</title>
        <authorList>
            <person name="Vandepol N."/>
            <person name="Liber J."/>
            <person name="Desiro A."/>
            <person name="Na H."/>
            <person name="Kennedy M."/>
            <person name="Barry K."/>
            <person name="Grigoriev I.V."/>
            <person name="Miller A.N."/>
            <person name="O'Donnell K."/>
            <person name="Stajich J.E."/>
            <person name="Bonito G."/>
        </authorList>
    </citation>
    <scope>NUCLEOTIDE SEQUENCE</scope>
    <source>
        <strain evidence="7">REB-010B</strain>
    </source>
</reference>
<keyword evidence="4 6" id="KW-0472">Membrane</keyword>
<feature type="transmembrane region" description="Helical" evidence="6">
    <location>
        <begin position="196"/>
        <end position="216"/>
    </location>
</feature>
<feature type="transmembrane region" description="Helical" evidence="6">
    <location>
        <begin position="223"/>
        <end position="243"/>
    </location>
</feature>
<evidence type="ECO:0000256" key="5">
    <source>
        <dbReference type="SAM" id="MobiDB-lite"/>
    </source>
</evidence>
<feature type="transmembrane region" description="Helical" evidence="6">
    <location>
        <begin position="114"/>
        <end position="133"/>
    </location>
</feature>